<reference evidence="3" key="1">
    <citation type="submission" date="2025-08" db="UniProtKB">
        <authorList>
            <consortium name="RefSeq"/>
        </authorList>
    </citation>
    <scope>IDENTIFICATION</scope>
    <source>
        <tissue evidence="3">Whole sample</tissue>
    </source>
</reference>
<feature type="signal peptide" evidence="1">
    <location>
        <begin position="1"/>
        <end position="22"/>
    </location>
</feature>
<dbReference type="GeneID" id="111113752"/>
<evidence type="ECO:0000256" key="1">
    <source>
        <dbReference type="SAM" id="SignalP"/>
    </source>
</evidence>
<accession>A0A8B8BWK1</accession>
<dbReference type="SUPFAM" id="SSF49785">
    <property type="entry name" value="Galactose-binding domain-like"/>
    <property type="match status" value="1"/>
</dbReference>
<dbReference type="AlphaFoldDB" id="A0A8B8BWK1"/>
<dbReference type="PANTHER" id="PTHR34415">
    <property type="entry name" value="INTEGRASE CATALYTIC DOMAIN-CONTAINING PROTEIN"/>
    <property type="match status" value="1"/>
</dbReference>
<evidence type="ECO:0000313" key="2">
    <source>
        <dbReference type="Proteomes" id="UP000694844"/>
    </source>
</evidence>
<dbReference type="OrthoDB" id="6141792at2759"/>
<organism evidence="2 3">
    <name type="scientific">Crassostrea virginica</name>
    <name type="common">Eastern oyster</name>
    <dbReference type="NCBI Taxonomy" id="6565"/>
    <lineage>
        <taxon>Eukaryota</taxon>
        <taxon>Metazoa</taxon>
        <taxon>Spiralia</taxon>
        <taxon>Lophotrochozoa</taxon>
        <taxon>Mollusca</taxon>
        <taxon>Bivalvia</taxon>
        <taxon>Autobranchia</taxon>
        <taxon>Pteriomorphia</taxon>
        <taxon>Ostreida</taxon>
        <taxon>Ostreoidea</taxon>
        <taxon>Ostreidae</taxon>
        <taxon>Crassostrea</taxon>
    </lineage>
</organism>
<dbReference type="Gene3D" id="2.60.120.260">
    <property type="entry name" value="Galactose-binding domain-like"/>
    <property type="match status" value="1"/>
</dbReference>
<dbReference type="Proteomes" id="UP000694844">
    <property type="component" value="Chromosome 9"/>
</dbReference>
<proteinExistence type="predicted"/>
<dbReference type="InterPro" id="IPR008979">
    <property type="entry name" value="Galactose-bd-like_sf"/>
</dbReference>
<keyword evidence="1" id="KW-0732">Signal</keyword>
<feature type="chain" id="PRO_5034544644" evidence="1">
    <location>
        <begin position="23"/>
        <end position="304"/>
    </location>
</feature>
<dbReference type="RefSeq" id="XP_022307748.1">
    <property type="nucleotide sequence ID" value="XM_022452040.1"/>
</dbReference>
<protein>
    <submittedName>
        <fullName evidence="3">Uncharacterized protein LOC111113752</fullName>
    </submittedName>
</protein>
<dbReference type="KEGG" id="cvn:111113752"/>
<evidence type="ECO:0000313" key="3">
    <source>
        <dbReference type="RefSeq" id="XP_022307748.1"/>
    </source>
</evidence>
<keyword evidence="2" id="KW-1185">Reference proteome</keyword>
<gene>
    <name evidence="3" type="primary">LOC111113752</name>
</gene>
<name>A0A8B8BWK1_CRAVI</name>
<sequence length="304" mass="34146">MYAVVLLVCLSWVALLCFSVKAYENLALHQPAWQSSAILFYTADLAVDGRTPTCALSYLARTVEWSVDLGGVKNIHHVLIQYKSNSVYDTDYTKYFLGFSVYISNTTNKEDGVLCFRDTNYTRATIPNPGNISCPYHGKYVIYYNNRTHPQYPEWYSSKTSIALCEVEVYGCDVYTYGMDCKRCGNCSGSVQCDHVTGTCPNGCDPGMNGDECDRDFIKTHYTFDFAQCVSIPHHSRQVGPLFFETPRKIQIFGIRMEGSGSQYNYLIDEDQTIEKDGETAHGPNTIGSMLPTLCLNPPKATRL</sequence>
<dbReference type="PANTHER" id="PTHR34415:SF1">
    <property type="entry name" value="INTEGRASE CATALYTIC DOMAIN-CONTAINING PROTEIN"/>
    <property type="match status" value="1"/>
</dbReference>